<dbReference type="PANTHER" id="PTHR38481">
    <property type="entry name" value="HYALURONATE LYASE"/>
    <property type="match status" value="1"/>
</dbReference>
<dbReference type="SUPFAM" id="SSF63446">
    <property type="entry name" value="Type I dockerin domain"/>
    <property type="match status" value="1"/>
</dbReference>
<organism evidence="10 11">
    <name type="scientific">Paenibacillus selenitireducens</name>
    <dbReference type="NCBI Taxonomy" id="1324314"/>
    <lineage>
        <taxon>Bacteria</taxon>
        <taxon>Bacillati</taxon>
        <taxon>Bacillota</taxon>
        <taxon>Bacilli</taxon>
        <taxon>Bacillales</taxon>
        <taxon>Paenibacillaceae</taxon>
        <taxon>Paenibacillus</taxon>
    </lineage>
</organism>
<dbReference type="GO" id="GO:0030246">
    <property type="term" value="F:carbohydrate binding"/>
    <property type="evidence" value="ECO:0007669"/>
    <property type="project" value="InterPro"/>
</dbReference>
<dbReference type="InterPro" id="IPR036116">
    <property type="entry name" value="FN3_sf"/>
</dbReference>
<dbReference type="PROSITE" id="PS50853">
    <property type="entry name" value="FN3"/>
    <property type="match status" value="1"/>
</dbReference>
<evidence type="ECO:0000256" key="2">
    <source>
        <dbReference type="ARBA" id="ARBA00006699"/>
    </source>
</evidence>
<feature type="active site" evidence="6">
    <location>
        <position position="273"/>
    </location>
</feature>
<evidence type="ECO:0000259" key="8">
    <source>
        <dbReference type="PROSITE" id="PS50853"/>
    </source>
</evidence>
<feature type="active site" evidence="6">
    <location>
        <position position="282"/>
    </location>
</feature>
<keyword evidence="3" id="KW-0964">Secreted</keyword>
<dbReference type="Pfam" id="PF00404">
    <property type="entry name" value="Dockerin_1"/>
    <property type="match status" value="1"/>
</dbReference>
<dbReference type="Gene3D" id="2.60.40.10">
    <property type="entry name" value="Immunoglobulins"/>
    <property type="match status" value="1"/>
</dbReference>
<dbReference type="SUPFAM" id="SSF74650">
    <property type="entry name" value="Galactose mutarotase-like"/>
    <property type="match status" value="1"/>
</dbReference>
<dbReference type="STRING" id="1324314.BVG16_26435"/>
<gene>
    <name evidence="10" type="ORF">BVG16_26435</name>
</gene>
<dbReference type="GO" id="GO:0004553">
    <property type="term" value="F:hydrolase activity, hydrolyzing O-glycosyl compounds"/>
    <property type="evidence" value="ECO:0007669"/>
    <property type="project" value="InterPro"/>
</dbReference>
<evidence type="ECO:0000256" key="4">
    <source>
        <dbReference type="ARBA" id="ARBA00022729"/>
    </source>
</evidence>
<dbReference type="SUPFAM" id="SSF48230">
    <property type="entry name" value="Chondroitin AC/alginate lyase"/>
    <property type="match status" value="1"/>
</dbReference>
<dbReference type="SMART" id="SM00060">
    <property type="entry name" value="FN3"/>
    <property type="match status" value="1"/>
</dbReference>
<dbReference type="PROSITE" id="PS00018">
    <property type="entry name" value="EF_HAND_1"/>
    <property type="match status" value="2"/>
</dbReference>
<dbReference type="InterPro" id="IPR011071">
    <property type="entry name" value="Lyase_8-like_C"/>
</dbReference>
<dbReference type="Pfam" id="PF02278">
    <property type="entry name" value="Lyase_8"/>
    <property type="match status" value="1"/>
</dbReference>
<dbReference type="Pfam" id="PF00041">
    <property type="entry name" value="fn3"/>
    <property type="match status" value="1"/>
</dbReference>
<evidence type="ECO:0000259" key="9">
    <source>
        <dbReference type="PROSITE" id="PS51766"/>
    </source>
</evidence>
<feature type="active site" evidence="6">
    <location>
        <position position="336"/>
    </location>
</feature>
<dbReference type="Gene3D" id="1.10.1330.10">
    <property type="entry name" value="Dockerin domain"/>
    <property type="match status" value="1"/>
</dbReference>
<dbReference type="SUPFAM" id="SSF49384">
    <property type="entry name" value="Carbohydrate-binding domain"/>
    <property type="match status" value="1"/>
</dbReference>
<proteinExistence type="inferred from homology"/>
<protein>
    <recommendedName>
        <fullName evidence="12">Hyaluronate lyase</fullName>
    </recommendedName>
</protein>
<dbReference type="InterPro" id="IPR008965">
    <property type="entry name" value="CBM2/CBM3_carb-bd_dom_sf"/>
</dbReference>
<name>A0A1T2X285_9BACL</name>
<evidence type="ECO:0000256" key="1">
    <source>
        <dbReference type="ARBA" id="ARBA00004613"/>
    </source>
</evidence>
<dbReference type="InterPro" id="IPR002102">
    <property type="entry name" value="Cohesin_dom"/>
</dbReference>
<evidence type="ECO:0000256" key="6">
    <source>
        <dbReference type="PIRSR" id="PIRSR638970-1"/>
    </source>
</evidence>
<keyword evidence="11" id="KW-1185">Reference proteome</keyword>
<dbReference type="InterPro" id="IPR018247">
    <property type="entry name" value="EF_Hand_1_Ca_BS"/>
</dbReference>
<dbReference type="InterPro" id="IPR011013">
    <property type="entry name" value="Gal_mutarotase_sf_dom"/>
</dbReference>
<evidence type="ECO:0000256" key="5">
    <source>
        <dbReference type="ARBA" id="ARBA00023239"/>
    </source>
</evidence>
<evidence type="ECO:0008006" key="12">
    <source>
        <dbReference type="Google" id="ProtNLM"/>
    </source>
</evidence>
<dbReference type="GO" id="GO:0000272">
    <property type="term" value="P:polysaccharide catabolic process"/>
    <property type="evidence" value="ECO:0007669"/>
    <property type="project" value="InterPro"/>
</dbReference>
<reference evidence="10 11" key="1">
    <citation type="submission" date="2017-01" db="EMBL/GenBank/DDBJ databases">
        <title>Genome analysis of Paenibacillus selenitrireducens ES3-24.</title>
        <authorList>
            <person name="Xu D."/>
            <person name="Yao R."/>
            <person name="Zheng S."/>
        </authorList>
    </citation>
    <scope>NUCLEOTIDE SEQUENCE [LARGE SCALE GENOMIC DNA]</scope>
    <source>
        <strain evidence="10 11">ES3-24</strain>
    </source>
</reference>
<dbReference type="InterPro" id="IPR036439">
    <property type="entry name" value="Dockerin_dom_sf"/>
</dbReference>
<sequence length="1281" mass="138822">MNRSHEATGIRSTRKQVLKILSGLLALTLLFPSFTQVQAAGTLDEYDAMRTKWFTYLTGGTEYQVNDPDIAANIQEKLLEVANAEGTGVWDTMNKAGNRTYLWSDLQSTTDSSQMTSHFTRLKKMAIVYNTYGSPLYRDESLKNDILSAMDWAYTNRYHESKSEYNNWWDWEIGAPQLVNDLLVLMYDHLTQTQINNYIRAIDRFVPNPSIRTVSGVTETGANLLDKAFVVTLRGIIGKSSAKITQGRDSMKPAFLYVQTGDGFYEDGSFVQHTYVAYTGGYGAVLMGRIADLFYLLKDTSWRITDPNADNVFRWVKEGFEPLIYKGAIMDNVRGRGVSRQKSSDHTTGRGIVLATLRLAEGAPPDQALQLKRMVKEWIASDTSFDNYFMNAGIFEMILGKKLMNDATIERRGELVGHYQFPGMDRVVQSREDFSYGISMFSPRISSFEFGNGENLKGWFTGLGMTSLYNSDIQQFSGNYWATADMYRLPGTTTDGSGSGTPVQWKNYANPYTWVGGSAVDGLHGSVGMQFTNAQNTGSPLQGKKSWFMFGDQIVALGSGITSTDTRHVETIVENRKLNANGDNRLTVDGTAKPSSAGWSEQMNNVSWAHLAGSVPGSDVGYYFPGKAAITGLREARTANWKQVNTGNTDDPVTDSYLSMAFDHGNTPTNASYAYVLLPNKDAAATASYAANPEIQILENSTEAHAVMDTALHAMGANFWNDATKTITWNGQPLMTSDKKASVTTMEEDGQLHIGISDPTKANTGTIQLEINKSATGIISLDPQVKITQLQPTIKLSVNTAGAFGKTLTAKLNVGATTVPAAPVLNRAEGSMSQVELTWTGVSGASGYRVKYGTKSGSYTKSIDVNTLGTTNTYAVPGLTNGKTYYFAVSAVNASGESPISNELSAKPTWTIALLPEADAYVRDGSYANTNYGQDASLVVKQDGAGYSRQSYMMFDLSSVSSPVQSAKVSLSSLGTRVADMTHQALLVSDHSWKESTLTWNNKPAGGEVVASWTAPELGVPALIDVTEQVNTALAGDKKLSLLILSKANYGSNGDVSYASKEHGTAAYRPVLDITAAAASAELSTTLESQQESVDAGKEFQVTLGLNNVTQAAMAQDITMAYDHQVMDFSAAKSLIPGVSLIEPIQQSPGHLRMIIVSEGVTNAVYGDEQVIELTFRAKEVEEQKRGVISVTRAILADMQGEEKTAANAEVSIQVHAAEPGIPGDLNGDQKVTIGDLAIVAASYGKHTGSPDWAQVKKADINGDGVIDIKDLAEVAAKIIL</sequence>
<feature type="chain" id="PRO_5012571945" description="Hyaluronate lyase" evidence="7">
    <location>
        <begin position="40"/>
        <end position="1281"/>
    </location>
</feature>
<dbReference type="CDD" id="cd08547">
    <property type="entry name" value="Type_II_cohesin"/>
    <property type="match status" value="1"/>
</dbReference>
<dbReference type="EMBL" id="MSZX01000013">
    <property type="protein sequence ID" value="OPA73980.1"/>
    <property type="molecule type" value="Genomic_DNA"/>
</dbReference>
<evidence type="ECO:0000313" key="10">
    <source>
        <dbReference type="EMBL" id="OPA73980.1"/>
    </source>
</evidence>
<comment type="subcellular location">
    <subcellularLocation>
        <location evidence="1">Secreted</location>
    </subcellularLocation>
</comment>
<feature type="signal peptide" evidence="7">
    <location>
        <begin position="1"/>
        <end position="39"/>
    </location>
</feature>
<dbReference type="NCBIfam" id="NF033679">
    <property type="entry name" value="DNRLRE_dom"/>
    <property type="match status" value="1"/>
</dbReference>
<dbReference type="Gene3D" id="1.50.10.100">
    <property type="entry name" value="Chondroitin AC/alginate lyase"/>
    <property type="match status" value="1"/>
</dbReference>
<dbReference type="GO" id="GO:0016837">
    <property type="term" value="F:carbon-oxygen lyase activity, acting on polysaccharides"/>
    <property type="evidence" value="ECO:0007669"/>
    <property type="project" value="UniProtKB-ARBA"/>
</dbReference>
<dbReference type="InterPro" id="IPR055372">
    <property type="entry name" value="CBM96"/>
</dbReference>
<evidence type="ECO:0000256" key="3">
    <source>
        <dbReference type="ARBA" id="ARBA00022525"/>
    </source>
</evidence>
<dbReference type="Gene3D" id="2.70.98.10">
    <property type="match status" value="1"/>
</dbReference>
<dbReference type="InterPro" id="IPR008929">
    <property type="entry name" value="Chondroitin_lyas"/>
</dbReference>
<dbReference type="InterPro" id="IPR012970">
    <property type="entry name" value="Lyase_8_alpha_N"/>
</dbReference>
<dbReference type="SUPFAM" id="SSF49863">
    <property type="entry name" value="Hyaluronate lyase-like, C-terminal domain"/>
    <property type="match status" value="1"/>
</dbReference>
<dbReference type="InterPro" id="IPR016134">
    <property type="entry name" value="Dockerin_dom"/>
</dbReference>
<feature type="domain" description="Dockerin" evidence="9">
    <location>
        <begin position="1219"/>
        <end position="1281"/>
    </location>
</feature>
<dbReference type="RefSeq" id="WP_078502210.1">
    <property type="nucleotide sequence ID" value="NZ_MSZX01000013.1"/>
</dbReference>
<dbReference type="InterPro" id="IPR038970">
    <property type="entry name" value="Lyase_8"/>
</dbReference>
<dbReference type="CDD" id="cd01083">
    <property type="entry name" value="GAG_Lyase"/>
    <property type="match status" value="1"/>
</dbReference>
<evidence type="ECO:0000256" key="7">
    <source>
        <dbReference type="SAM" id="SignalP"/>
    </source>
</evidence>
<dbReference type="CDD" id="cd00063">
    <property type="entry name" value="FN3"/>
    <property type="match status" value="1"/>
</dbReference>
<dbReference type="PROSITE" id="PS51766">
    <property type="entry name" value="DOCKERIN"/>
    <property type="match status" value="1"/>
</dbReference>
<dbReference type="InterPro" id="IPR014718">
    <property type="entry name" value="GH-type_carb-bd"/>
</dbReference>
<dbReference type="CDD" id="cd14254">
    <property type="entry name" value="Dockerin_II"/>
    <property type="match status" value="1"/>
</dbReference>
<feature type="domain" description="Fibronectin type-III" evidence="8">
    <location>
        <begin position="819"/>
        <end position="912"/>
    </location>
</feature>
<keyword evidence="4 7" id="KW-0732">Signal</keyword>
<dbReference type="Pfam" id="PF00963">
    <property type="entry name" value="Cohesin"/>
    <property type="match status" value="1"/>
</dbReference>
<dbReference type="Pfam" id="PF24517">
    <property type="entry name" value="CBM96"/>
    <property type="match status" value="1"/>
</dbReference>
<dbReference type="Gene3D" id="2.60.40.680">
    <property type="match status" value="1"/>
</dbReference>
<dbReference type="Pfam" id="PF02884">
    <property type="entry name" value="Lyase_8_C"/>
    <property type="match status" value="1"/>
</dbReference>
<comment type="similarity">
    <text evidence="2">Belongs to the polysaccharide lyase 8 family.</text>
</comment>
<dbReference type="OrthoDB" id="6636047at2"/>
<dbReference type="SUPFAM" id="SSF49265">
    <property type="entry name" value="Fibronectin type III"/>
    <property type="match status" value="1"/>
</dbReference>
<evidence type="ECO:0000313" key="11">
    <source>
        <dbReference type="Proteomes" id="UP000190188"/>
    </source>
</evidence>
<dbReference type="Pfam" id="PF08124">
    <property type="entry name" value="Lyase_8_N"/>
    <property type="match status" value="1"/>
</dbReference>
<keyword evidence="5" id="KW-0456">Lyase</keyword>
<comment type="caution">
    <text evidence="10">The sequence shown here is derived from an EMBL/GenBank/DDBJ whole genome shotgun (WGS) entry which is preliminary data.</text>
</comment>
<dbReference type="Gene3D" id="2.60.220.10">
    <property type="entry name" value="Polysaccharide lyase family 8-like, C-terminal"/>
    <property type="match status" value="1"/>
</dbReference>
<dbReference type="InterPro" id="IPR004103">
    <property type="entry name" value="Lyase_8_C"/>
</dbReference>
<dbReference type="PANTHER" id="PTHR38481:SF1">
    <property type="entry name" value="HYALURONATE LYASE"/>
    <property type="match status" value="1"/>
</dbReference>
<dbReference type="InterPro" id="IPR003159">
    <property type="entry name" value="Lyase_8_central_dom"/>
</dbReference>
<dbReference type="InterPro" id="IPR003961">
    <property type="entry name" value="FN3_dom"/>
</dbReference>
<dbReference type="InterPro" id="IPR002105">
    <property type="entry name" value="Dockerin_1_rpt"/>
</dbReference>
<dbReference type="GO" id="GO:0005576">
    <property type="term" value="C:extracellular region"/>
    <property type="evidence" value="ECO:0007669"/>
    <property type="project" value="UniProtKB-SubCell"/>
</dbReference>
<accession>A0A1T2X285</accession>
<dbReference type="InterPro" id="IPR013783">
    <property type="entry name" value="Ig-like_fold"/>
</dbReference>
<dbReference type="Proteomes" id="UP000190188">
    <property type="component" value="Unassembled WGS sequence"/>
</dbReference>